<dbReference type="Gene3D" id="3.40.50.2000">
    <property type="entry name" value="Glycogen Phosphorylase B"/>
    <property type="match status" value="1"/>
</dbReference>
<proteinExistence type="predicted"/>
<dbReference type="EMBL" id="LKEJ01000152">
    <property type="protein sequence ID" value="KTB58734.1"/>
    <property type="molecule type" value="Genomic_DNA"/>
</dbReference>
<evidence type="ECO:0000313" key="1">
    <source>
        <dbReference type="EMBL" id="KTB58734.1"/>
    </source>
</evidence>
<comment type="caution">
    <text evidence="1">The sequence shown here is derived from an EMBL/GenBank/DDBJ whole genome shotgun (WGS) entry which is preliminary data.</text>
</comment>
<dbReference type="AlphaFoldDB" id="A0A0W0HD81"/>
<name>A0A0W0HD81_PSEVI</name>
<organism evidence="1 2">
    <name type="scientific">Pseudomonas viridiflava ICMP 13104</name>
    <dbReference type="NCBI Taxonomy" id="1198305"/>
    <lineage>
        <taxon>Bacteria</taxon>
        <taxon>Pseudomonadati</taxon>
        <taxon>Pseudomonadota</taxon>
        <taxon>Gammaproteobacteria</taxon>
        <taxon>Pseudomonadales</taxon>
        <taxon>Pseudomonadaceae</taxon>
        <taxon>Pseudomonas</taxon>
    </lineage>
</organism>
<reference evidence="1 2" key="1">
    <citation type="submission" date="2015-09" db="EMBL/GenBank/DDBJ databases">
        <title>Genome sequence of ICMP 13104.</title>
        <authorList>
            <person name="Visnovsky S."/>
            <person name="Lu A."/>
            <person name="Panda P."/>
            <person name="Pitman A."/>
        </authorList>
    </citation>
    <scope>NUCLEOTIDE SEQUENCE [LARGE SCALE GENOMIC DNA]</scope>
    <source>
        <strain evidence="1 2">ICMP 13104</strain>
    </source>
</reference>
<dbReference type="Proteomes" id="UP000053048">
    <property type="component" value="Unassembled WGS sequence"/>
</dbReference>
<accession>A0A0W0HD81</accession>
<dbReference type="SUPFAM" id="SSF53756">
    <property type="entry name" value="UDP-Glycosyltransferase/glycogen phosphorylase"/>
    <property type="match status" value="1"/>
</dbReference>
<evidence type="ECO:0008006" key="3">
    <source>
        <dbReference type="Google" id="ProtNLM"/>
    </source>
</evidence>
<evidence type="ECO:0000313" key="2">
    <source>
        <dbReference type="Proteomes" id="UP000053048"/>
    </source>
</evidence>
<protein>
    <recommendedName>
        <fullName evidence="3">Glycosyl transferase family 1</fullName>
    </recommendedName>
</protein>
<sequence length="394" mass="44595">MRSYIEKFKAAIGSVWRRKHIKVWSETAFTLPSDQHSERILFVANAFIPTLQLSFLKPLAPRIEQGTVVTDLLSEFQMKEKIDLRLTKSEIQSWIKQRIEDFKPTIMVFCRYSGPHGDYITSLAEKLGIPTVFHVDDDLLNVPVEIGLKKHEFHNRPARLETVRHLLEHVDVVYCSTAALEQRFVSYGFQSTFKVGEIYCSGKVLAPAVNRPVKKIGYMGFDHAHDLEMVLPALIQVLRRNPEVEFELFGSIPKPTVLDEFGDRIHVIPPIPNYGEFLEKFATLNWDVGICPLANTDFNAVKANTKWVEYTSVGTAVVASGGTIYDACCSDGCGLLATNTKEWADAIEVFIHNSKNRSVQVTKAQKRLSDDYSIERLEAQVLEVLEVAHKKRAS</sequence>
<gene>
    <name evidence="1" type="ORF">AO067_21665</name>
</gene>
<keyword evidence="2" id="KW-1185">Reference proteome</keyword>